<sequence length="185" mass="22601">PEYKNQYQKDNREEAKERSKQYYKNNREKIKKCSKQWRKNNPEREEEYSKQWRKNNRDKRNIDNRERYKTDLKYNLNVKISRAIKKYSKGNKNGRHWEGLVGYNSNDLIKRLNETMPVGYTWQDFLQGKLHIDHIIPVSAFNYTRPEHTDFKRCWALENLRLLPAKENLIKNAKLDRPFQPALRI</sequence>
<evidence type="ECO:0000256" key="1">
    <source>
        <dbReference type="SAM" id="MobiDB-lite"/>
    </source>
</evidence>
<protein>
    <recommendedName>
        <fullName evidence="3">HNH nuclease domain-containing protein</fullName>
    </recommendedName>
</protein>
<dbReference type="EMBL" id="BARU01008171">
    <property type="protein sequence ID" value="GAH37737.1"/>
    <property type="molecule type" value="Genomic_DNA"/>
</dbReference>
<dbReference type="CDD" id="cd00085">
    <property type="entry name" value="HNHc"/>
    <property type="match status" value="1"/>
</dbReference>
<feature type="compositionally biased region" description="Basic residues" evidence="1">
    <location>
        <begin position="29"/>
        <end position="38"/>
    </location>
</feature>
<accession>X1EYS4</accession>
<feature type="non-terminal residue" evidence="2">
    <location>
        <position position="1"/>
    </location>
</feature>
<proteinExistence type="predicted"/>
<name>X1EYS4_9ZZZZ</name>
<evidence type="ECO:0008006" key="3">
    <source>
        <dbReference type="Google" id="ProtNLM"/>
    </source>
</evidence>
<dbReference type="AlphaFoldDB" id="X1EYS4"/>
<feature type="compositionally biased region" description="Basic and acidic residues" evidence="1">
    <location>
        <begin position="1"/>
        <end position="28"/>
    </location>
</feature>
<evidence type="ECO:0000313" key="2">
    <source>
        <dbReference type="EMBL" id="GAH37737.1"/>
    </source>
</evidence>
<gene>
    <name evidence="2" type="ORF">S03H2_16035</name>
</gene>
<feature type="compositionally biased region" description="Basic and acidic residues" evidence="1">
    <location>
        <begin position="40"/>
        <end position="50"/>
    </location>
</feature>
<comment type="caution">
    <text evidence="2">The sequence shown here is derived from an EMBL/GenBank/DDBJ whole genome shotgun (WGS) entry which is preliminary data.</text>
</comment>
<feature type="region of interest" description="Disordered" evidence="1">
    <location>
        <begin position="1"/>
        <end position="52"/>
    </location>
</feature>
<dbReference type="InterPro" id="IPR003615">
    <property type="entry name" value="HNH_nuc"/>
</dbReference>
<reference evidence="2" key="1">
    <citation type="journal article" date="2014" name="Front. Microbiol.">
        <title>High frequency of phylogenetically diverse reductive dehalogenase-homologous genes in deep subseafloor sedimentary metagenomes.</title>
        <authorList>
            <person name="Kawai M."/>
            <person name="Futagami T."/>
            <person name="Toyoda A."/>
            <person name="Takaki Y."/>
            <person name="Nishi S."/>
            <person name="Hori S."/>
            <person name="Arai W."/>
            <person name="Tsubouchi T."/>
            <person name="Morono Y."/>
            <person name="Uchiyama I."/>
            <person name="Ito T."/>
            <person name="Fujiyama A."/>
            <person name="Inagaki F."/>
            <person name="Takami H."/>
        </authorList>
    </citation>
    <scope>NUCLEOTIDE SEQUENCE</scope>
    <source>
        <strain evidence="2">Expedition CK06-06</strain>
    </source>
</reference>
<organism evidence="2">
    <name type="scientific">marine sediment metagenome</name>
    <dbReference type="NCBI Taxonomy" id="412755"/>
    <lineage>
        <taxon>unclassified sequences</taxon>
        <taxon>metagenomes</taxon>
        <taxon>ecological metagenomes</taxon>
    </lineage>
</organism>